<dbReference type="SUPFAM" id="SSF53474">
    <property type="entry name" value="alpha/beta-Hydrolases"/>
    <property type="match status" value="1"/>
</dbReference>
<sequence>MDFISRIAEELKEMAEVFPPFKLPEGLEAAREAPIIPAESSPDVKVHVRTIAGGDSQDMNIKIYEPVNRINEPIPALLFIHGGGYVTGSPDGSDSICQVFVEEANCLVVSVDYRLAPEHPYPAPIEDCYSALVWMSEAAEEFNIDINRLAVAGQSAGGGLTAALSLLARDRKGPKIAFQMPLYPMIDDTNTSASSYEITDERAIWNRGNNLAAWRMYLGSHGNGEISPYAAPIRTKNFSGLPPTYTCVGQLDPFRDETIEYVSRLAQAGVAVEFQLYPGAYHAFELLNPTSDLGKRAINGYVQALSKALNPKSEKVLTK</sequence>
<dbReference type="AlphaFoldDB" id="A0A2N0ZIL5"/>
<evidence type="ECO:0000259" key="2">
    <source>
        <dbReference type="Pfam" id="PF07859"/>
    </source>
</evidence>
<dbReference type="InterPro" id="IPR013094">
    <property type="entry name" value="AB_hydrolase_3"/>
</dbReference>
<dbReference type="PANTHER" id="PTHR48081:SF8">
    <property type="entry name" value="ALPHA_BETA HYDROLASE FOLD-3 DOMAIN-CONTAINING PROTEIN-RELATED"/>
    <property type="match status" value="1"/>
</dbReference>
<comment type="caution">
    <text evidence="3">The sequence shown here is derived from an EMBL/GenBank/DDBJ whole genome shotgun (WGS) entry which is preliminary data.</text>
</comment>
<dbReference type="Proteomes" id="UP000233343">
    <property type="component" value="Unassembled WGS sequence"/>
</dbReference>
<dbReference type="InterPro" id="IPR029058">
    <property type="entry name" value="AB_hydrolase_fold"/>
</dbReference>
<name>A0A2N0ZIL5_9BACI</name>
<dbReference type="PANTHER" id="PTHR48081">
    <property type="entry name" value="AB HYDROLASE SUPERFAMILY PROTEIN C4A8.06C"/>
    <property type="match status" value="1"/>
</dbReference>
<proteinExistence type="predicted"/>
<evidence type="ECO:0000313" key="3">
    <source>
        <dbReference type="EMBL" id="PKG29338.1"/>
    </source>
</evidence>
<dbReference type="GO" id="GO:0016787">
    <property type="term" value="F:hydrolase activity"/>
    <property type="evidence" value="ECO:0007669"/>
    <property type="project" value="UniProtKB-KW"/>
</dbReference>
<reference evidence="3 4" key="1">
    <citation type="journal article" date="2010" name="Int. J. Syst. Evol. Microbiol.">
        <title>Bacillus horneckiae sp. nov., isolated from a spacecraft-assembly clean room.</title>
        <authorList>
            <person name="Vaishampayan P."/>
            <person name="Probst A."/>
            <person name="Krishnamurthi S."/>
            <person name="Ghosh S."/>
            <person name="Osman S."/>
            <person name="McDowall A."/>
            <person name="Ruckmani A."/>
            <person name="Mayilraj S."/>
            <person name="Venkateswaran K."/>
        </authorList>
    </citation>
    <scope>NUCLEOTIDE SEQUENCE [LARGE SCALE GENOMIC DNA]</scope>
    <source>
        <strain evidence="4">1PO1SC</strain>
    </source>
</reference>
<feature type="domain" description="Alpha/beta hydrolase fold-3" evidence="2">
    <location>
        <begin position="77"/>
        <end position="285"/>
    </location>
</feature>
<dbReference type="InterPro" id="IPR050300">
    <property type="entry name" value="GDXG_lipolytic_enzyme"/>
</dbReference>
<dbReference type="EMBL" id="PISD01000016">
    <property type="protein sequence ID" value="PKG29338.1"/>
    <property type="molecule type" value="Genomic_DNA"/>
</dbReference>
<keyword evidence="1 3" id="KW-0378">Hydrolase</keyword>
<protein>
    <submittedName>
        <fullName evidence="3">Alpha/beta hydrolase</fullName>
    </submittedName>
</protein>
<gene>
    <name evidence="3" type="ORF">CWS20_08685</name>
</gene>
<evidence type="ECO:0000313" key="4">
    <source>
        <dbReference type="Proteomes" id="UP000233343"/>
    </source>
</evidence>
<dbReference type="Pfam" id="PF07859">
    <property type="entry name" value="Abhydrolase_3"/>
    <property type="match status" value="1"/>
</dbReference>
<dbReference type="RefSeq" id="WP_066198147.1">
    <property type="nucleotide sequence ID" value="NZ_JAFDQP010000004.1"/>
</dbReference>
<organism evidence="3 4">
    <name type="scientific">Cytobacillus horneckiae</name>
    <dbReference type="NCBI Taxonomy" id="549687"/>
    <lineage>
        <taxon>Bacteria</taxon>
        <taxon>Bacillati</taxon>
        <taxon>Bacillota</taxon>
        <taxon>Bacilli</taxon>
        <taxon>Bacillales</taxon>
        <taxon>Bacillaceae</taxon>
        <taxon>Cytobacillus</taxon>
    </lineage>
</organism>
<dbReference type="Gene3D" id="3.40.50.1820">
    <property type="entry name" value="alpha/beta hydrolase"/>
    <property type="match status" value="1"/>
</dbReference>
<keyword evidence="4" id="KW-1185">Reference proteome</keyword>
<accession>A0A2N0ZIL5</accession>
<evidence type="ECO:0000256" key="1">
    <source>
        <dbReference type="ARBA" id="ARBA00022801"/>
    </source>
</evidence>